<evidence type="ECO:0000313" key="2">
    <source>
        <dbReference type="EMBL" id="ROP38648.1"/>
    </source>
</evidence>
<dbReference type="RefSeq" id="WP_123744256.1">
    <property type="nucleotide sequence ID" value="NZ_RJKM01000001.1"/>
</dbReference>
<protein>
    <submittedName>
        <fullName evidence="2">Putative adhesin</fullName>
    </submittedName>
</protein>
<organism evidence="2 3">
    <name type="scientific">Saccharothrix texasensis</name>
    <dbReference type="NCBI Taxonomy" id="103734"/>
    <lineage>
        <taxon>Bacteria</taxon>
        <taxon>Bacillati</taxon>
        <taxon>Actinomycetota</taxon>
        <taxon>Actinomycetes</taxon>
        <taxon>Pseudonocardiales</taxon>
        <taxon>Pseudonocardiaceae</taxon>
        <taxon>Saccharothrix</taxon>
    </lineage>
</organism>
<dbReference type="Proteomes" id="UP000268727">
    <property type="component" value="Unassembled WGS sequence"/>
</dbReference>
<dbReference type="InterPro" id="IPR025164">
    <property type="entry name" value="Toastrack_DUF4097"/>
</dbReference>
<dbReference type="Pfam" id="PF13349">
    <property type="entry name" value="DUF4097"/>
    <property type="match status" value="1"/>
</dbReference>
<keyword evidence="3" id="KW-1185">Reference proteome</keyword>
<sequence>MPSFATPGTITLDLDVVAGHVLITASDRDDTEVEVDPADPDDTKDVTAAQGTSVDFADGRLTVRTPRSRSIFGKAGVVDVVVRLPAGSNVVAHGSLADFRGEGVLGECRFKTSAGHIRLQDTAALKASTSHGDVSVEQVTGRAELSTGSGELRVDRLDGVGTVKNSNGATTIGEVTGDVRVGAANGDIFVGHAGGDVRAKTVNGRIRLDEVVRGSVVVETSAGGLEVGIREGTAAWLDVRSTAGRVRNELSSADAPGDTEERVEVRARTSLGDIVIHRA</sequence>
<gene>
    <name evidence="2" type="ORF">EDD40_4010</name>
</gene>
<proteinExistence type="predicted"/>
<accession>A0A3N1H859</accession>
<evidence type="ECO:0000259" key="1">
    <source>
        <dbReference type="Pfam" id="PF13349"/>
    </source>
</evidence>
<dbReference type="OrthoDB" id="3252095at2"/>
<evidence type="ECO:0000313" key="3">
    <source>
        <dbReference type="Proteomes" id="UP000268727"/>
    </source>
</evidence>
<dbReference type="AlphaFoldDB" id="A0A3N1H859"/>
<feature type="domain" description="DUF4097" evidence="1">
    <location>
        <begin position="12"/>
        <end position="275"/>
    </location>
</feature>
<name>A0A3N1H859_9PSEU</name>
<reference evidence="2 3" key="1">
    <citation type="submission" date="2018-11" db="EMBL/GenBank/DDBJ databases">
        <title>Sequencing the genomes of 1000 actinobacteria strains.</title>
        <authorList>
            <person name="Klenk H.-P."/>
        </authorList>
    </citation>
    <scope>NUCLEOTIDE SEQUENCE [LARGE SCALE GENOMIC DNA]</scope>
    <source>
        <strain evidence="2 3">DSM 44231</strain>
    </source>
</reference>
<comment type="caution">
    <text evidence="2">The sequence shown here is derived from an EMBL/GenBank/DDBJ whole genome shotgun (WGS) entry which is preliminary data.</text>
</comment>
<dbReference type="EMBL" id="RJKM01000001">
    <property type="protein sequence ID" value="ROP38648.1"/>
    <property type="molecule type" value="Genomic_DNA"/>
</dbReference>